<keyword evidence="1" id="KW-0808">Transferase</keyword>
<reference evidence="1" key="1">
    <citation type="submission" date="2016-08" db="EMBL/GenBank/DDBJ databases">
        <authorList>
            <person name="Ngugi D.K."/>
            <person name="Miyake S."/>
            <person name="Stingl U."/>
        </authorList>
    </citation>
    <scope>NUCLEOTIDE SEQUENCE</scope>
    <source>
        <strain evidence="1">SCG-B11WGA-EpuloA1</strain>
    </source>
</reference>
<keyword evidence="2" id="KW-1185">Reference proteome</keyword>
<keyword evidence="1" id="KW-0032">Aminotransferase</keyword>
<gene>
    <name evidence="1" type="ORF">AN396_12515</name>
</gene>
<dbReference type="EMBL" id="LJDB01000106">
    <property type="protein sequence ID" value="ONI37649.1"/>
    <property type="molecule type" value="Genomic_DNA"/>
</dbReference>
<comment type="caution">
    <text evidence="1">The sequence shown here is derived from an EMBL/GenBank/DDBJ whole genome shotgun (WGS) entry which is preliminary data.</text>
</comment>
<sequence>MYDLKAIIDRNNTGAAKTDKEFIKKLLDLNYYDDTISMWVADMDFACAPEIIEALHKRVDRQIFGYTTQTEEYKKSIIDWYNRRHNMKIEEDWLVFSNGTVSAIRNCLRALTNEGDGVIIQSPVYYPFKREILETNRVAVDNILIRDENNHYTIDFKDFEEKCKDPNTKMFIYCNPHNPIGQIWPKEDTQRLLDICAENNVIVFSDEIHCDLIREGESFTSALNLKHQDTLIVATAVNKTFNVAGFHITNLVIENSEIRKKLNDYTGSISISPYALETTITAYNKGEEWVNAVNKVLDENLDYMDKFIKEKLPRIKFVKPQGTYLVWLDFSDYPEKGQELLEKIADEAHLILESGSMFGDAGKDFIRMNIACPLSVVKDALERLYKVFG</sequence>
<evidence type="ECO:0000313" key="1">
    <source>
        <dbReference type="EMBL" id="ONI37649.1"/>
    </source>
</evidence>
<organism evidence="1 2">
    <name type="scientific">Candidatus Epulonipiscium fishelsonii</name>
    <dbReference type="NCBI Taxonomy" id="77094"/>
    <lineage>
        <taxon>Bacteria</taxon>
        <taxon>Bacillati</taxon>
        <taxon>Bacillota</taxon>
        <taxon>Clostridia</taxon>
        <taxon>Lachnospirales</taxon>
        <taxon>Lachnospiraceae</taxon>
        <taxon>Candidatus Epulonipiscium</taxon>
    </lineage>
</organism>
<accession>A0ACC8X706</accession>
<dbReference type="Proteomes" id="UP000188605">
    <property type="component" value="Unassembled WGS sequence"/>
</dbReference>
<proteinExistence type="predicted"/>
<protein>
    <submittedName>
        <fullName evidence="1">Aminotransferase</fullName>
    </submittedName>
</protein>
<evidence type="ECO:0000313" key="2">
    <source>
        <dbReference type="Proteomes" id="UP000188605"/>
    </source>
</evidence>
<name>A0ACC8X706_9FIRM</name>